<feature type="compositionally biased region" description="Polar residues" evidence="1">
    <location>
        <begin position="11"/>
        <end position="42"/>
    </location>
</feature>
<reference evidence="2 3" key="1">
    <citation type="submission" date="2024-11" db="EMBL/GenBank/DDBJ databases">
        <title>Adaptive evolution of stress response genes in parasites aligns with host niche diversity.</title>
        <authorList>
            <person name="Hahn C."/>
            <person name="Resl P."/>
        </authorList>
    </citation>
    <scope>NUCLEOTIDE SEQUENCE [LARGE SCALE GENOMIC DNA]</scope>
    <source>
        <strain evidence="2">EGGRZ-B1_66</strain>
        <tissue evidence="2">Body</tissue>
    </source>
</reference>
<protein>
    <submittedName>
        <fullName evidence="2">Uncharacterized protein</fullName>
    </submittedName>
</protein>
<evidence type="ECO:0000313" key="2">
    <source>
        <dbReference type="EMBL" id="KAL3314143.1"/>
    </source>
</evidence>
<dbReference type="AlphaFoldDB" id="A0ABD2Q446"/>
<evidence type="ECO:0000313" key="3">
    <source>
        <dbReference type="Proteomes" id="UP001626550"/>
    </source>
</evidence>
<evidence type="ECO:0000256" key="1">
    <source>
        <dbReference type="SAM" id="MobiDB-lite"/>
    </source>
</evidence>
<organism evidence="2 3">
    <name type="scientific">Cichlidogyrus casuarinus</name>
    <dbReference type="NCBI Taxonomy" id="1844966"/>
    <lineage>
        <taxon>Eukaryota</taxon>
        <taxon>Metazoa</taxon>
        <taxon>Spiralia</taxon>
        <taxon>Lophotrochozoa</taxon>
        <taxon>Platyhelminthes</taxon>
        <taxon>Monogenea</taxon>
        <taxon>Monopisthocotylea</taxon>
        <taxon>Dactylogyridea</taxon>
        <taxon>Ancyrocephalidae</taxon>
        <taxon>Cichlidogyrus</taxon>
    </lineage>
</organism>
<comment type="caution">
    <text evidence="2">The sequence shown here is derived from an EMBL/GenBank/DDBJ whole genome shotgun (WGS) entry which is preliminary data.</text>
</comment>
<sequence>MNDFVSASKAPGSSLSHFQQSGNWPINSSSGMGAGSTENLLNKLTGMSLEESSRSSAALWQPLSPSNPWEFDPPVRPRPSPKDRTYFNGPENGVKEILDDVLNNSPSSRPFVRDTSSNGFSSFMDPQQQFFQHPHQYLQNASPGPDYESPEVTDPAIISASSGHPYDYPPSDSYYSQQHENSSSRVVNLYNRSASPAYIYPPGGDYMQYPAEYPMYDYQQGQPLYPEYAPPPEFSQPPPNFRQQTYRMPQQRSTPTRRPMYTPPPPRMPPPPQFSYPRMPPPKPGLYEQVLHLPTTSIIFELSCFIVSFLVKGILKYFDTYLKLVLAIRQLKHSSMSRRTPTTIFVIV</sequence>
<dbReference type="Proteomes" id="UP001626550">
    <property type="component" value="Unassembled WGS sequence"/>
</dbReference>
<feature type="region of interest" description="Disordered" evidence="1">
    <location>
        <begin position="246"/>
        <end position="266"/>
    </location>
</feature>
<dbReference type="EMBL" id="JBJKFK010001084">
    <property type="protein sequence ID" value="KAL3314143.1"/>
    <property type="molecule type" value="Genomic_DNA"/>
</dbReference>
<feature type="compositionally biased region" description="Low complexity" evidence="1">
    <location>
        <begin position="48"/>
        <end position="59"/>
    </location>
</feature>
<feature type="region of interest" description="Disordered" evidence="1">
    <location>
        <begin position="137"/>
        <end position="164"/>
    </location>
</feature>
<gene>
    <name evidence="2" type="ORF">Ciccas_007248</name>
</gene>
<keyword evidence="3" id="KW-1185">Reference proteome</keyword>
<name>A0ABD2Q446_9PLAT</name>
<proteinExistence type="predicted"/>
<accession>A0ABD2Q446</accession>
<feature type="region of interest" description="Disordered" evidence="1">
    <location>
        <begin position="1"/>
        <end position="125"/>
    </location>
</feature>
<feature type="compositionally biased region" description="Polar residues" evidence="1">
    <location>
        <begin position="102"/>
        <end position="125"/>
    </location>
</feature>